<sequence length="161" mass="18251">MTNKNSKFQEIYTCISNDKNIQDKLISFRGKALKVQLNNLFPELSITPHAIRKITNILTTLNTSQLEISAELDKEEPNKKPIINDVENKTINENVIIEEEGNETINDDSVVIEDITISSEEKTKEIPTVIINAEDALKFNDSTKCINELISQNTYLENQLA</sequence>
<gene>
    <name evidence="1" type="ORF">HMPREF0216_00689</name>
</gene>
<keyword evidence="2" id="KW-1185">Reference proteome</keyword>
<dbReference type="EMBL" id="AMEZ01000022">
    <property type="protein sequence ID" value="EKY28636.1"/>
    <property type="molecule type" value="Genomic_DNA"/>
</dbReference>
<name>L1QL18_9CLOT</name>
<proteinExistence type="predicted"/>
<accession>L1QL18</accession>
<comment type="caution">
    <text evidence="1">The sequence shown here is derived from an EMBL/GenBank/DDBJ whole genome shotgun (WGS) entry which is preliminary data.</text>
</comment>
<organism evidence="1 2">
    <name type="scientific">Clostridium celatum DSM 1785</name>
    <dbReference type="NCBI Taxonomy" id="545697"/>
    <lineage>
        <taxon>Bacteria</taxon>
        <taxon>Bacillati</taxon>
        <taxon>Bacillota</taxon>
        <taxon>Clostridia</taxon>
        <taxon>Eubacteriales</taxon>
        <taxon>Clostridiaceae</taxon>
        <taxon>Clostridium</taxon>
    </lineage>
</organism>
<dbReference type="RefSeq" id="WP_005211035.1">
    <property type="nucleotide sequence ID" value="NZ_KB291615.1"/>
</dbReference>
<reference evidence="1 2" key="1">
    <citation type="submission" date="2012-05" db="EMBL/GenBank/DDBJ databases">
        <authorList>
            <person name="Weinstock G."/>
            <person name="Sodergren E."/>
            <person name="Lobos E.A."/>
            <person name="Fulton L."/>
            <person name="Fulton R."/>
            <person name="Courtney L."/>
            <person name="Fronick C."/>
            <person name="O'Laughlin M."/>
            <person name="Godfrey J."/>
            <person name="Wilson R.M."/>
            <person name="Miner T."/>
            <person name="Farmer C."/>
            <person name="Delehaunty K."/>
            <person name="Cordes M."/>
            <person name="Minx P."/>
            <person name="Tomlinson C."/>
            <person name="Chen J."/>
            <person name="Wollam A."/>
            <person name="Pepin K.H."/>
            <person name="Bhonagiri V."/>
            <person name="Zhang X."/>
            <person name="Suruliraj S."/>
            <person name="Warren W."/>
            <person name="Mitreva M."/>
            <person name="Mardis E.R."/>
            <person name="Wilson R.K."/>
        </authorList>
    </citation>
    <scope>NUCLEOTIDE SEQUENCE [LARGE SCALE GENOMIC DNA]</scope>
    <source>
        <strain evidence="1 2">DSM 1785</strain>
    </source>
</reference>
<evidence type="ECO:0000313" key="2">
    <source>
        <dbReference type="Proteomes" id="UP000010420"/>
    </source>
</evidence>
<dbReference type="STRING" id="545697.HMPREF0216_00689"/>
<evidence type="ECO:0000313" key="1">
    <source>
        <dbReference type="EMBL" id="EKY28636.1"/>
    </source>
</evidence>
<dbReference type="Proteomes" id="UP000010420">
    <property type="component" value="Unassembled WGS sequence"/>
</dbReference>
<dbReference type="PATRIC" id="fig|545697.3.peg.680"/>
<dbReference type="AlphaFoldDB" id="L1QL18"/>
<protein>
    <submittedName>
        <fullName evidence="1">Uncharacterized protein</fullName>
    </submittedName>
</protein>
<dbReference type="HOGENOM" id="CLU_1640823_0_0_9"/>